<accession>X0TTT5</accession>
<evidence type="ECO:0000259" key="1">
    <source>
        <dbReference type="Pfam" id="PF22725"/>
    </source>
</evidence>
<proteinExistence type="predicted"/>
<feature type="non-terminal residue" evidence="2">
    <location>
        <position position="1"/>
    </location>
</feature>
<dbReference type="InterPro" id="IPR055170">
    <property type="entry name" value="GFO_IDH_MocA-like_dom"/>
</dbReference>
<dbReference type="AlphaFoldDB" id="X0TTT5"/>
<feature type="domain" description="GFO/IDH/MocA-like oxidoreductase" evidence="1">
    <location>
        <begin position="5"/>
        <end position="126"/>
    </location>
</feature>
<name>X0TTT5_9ZZZZ</name>
<dbReference type="Gene3D" id="3.30.360.10">
    <property type="entry name" value="Dihydrodipicolinate Reductase, domain 2"/>
    <property type="match status" value="1"/>
</dbReference>
<dbReference type="EMBL" id="BARS01008487">
    <property type="protein sequence ID" value="GAF79525.1"/>
    <property type="molecule type" value="Genomic_DNA"/>
</dbReference>
<protein>
    <recommendedName>
        <fullName evidence="1">GFO/IDH/MocA-like oxidoreductase domain-containing protein</fullName>
    </recommendedName>
</protein>
<dbReference type="InterPro" id="IPR052515">
    <property type="entry name" value="Gfo/Idh/MocA_Oxidoreductase"/>
</dbReference>
<dbReference type="PANTHER" id="PTHR43249">
    <property type="entry name" value="UDP-N-ACETYL-2-AMINO-2-DEOXY-D-GLUCURONATE OXIDASE"/>
    <property type="match status" value="1"/>
</dbReference>
<sequence>RFAGFRKMKELVDEGAIGDPIQVEVNFSSNLGFALTPEMYRWRGDDSGCPGGSLMTMGIHYADIFDYLFGPIETVFSYFNKLYIPAPVEDVTATIFRFESGVLGYLGSNYCSPKANWMYVYGTEANLLCTITMQELPFEEYCLRASLIDQDTQLQIFEKGKTGSKDVPLTEGDPILEEIDEFVDCVLSGNRPETDGRGGLVALALVRAAIESSRSGTPAQIEI</sequence>
<dbReference type="Pfam" id="PF22725">
    <property type="entry name" value="GFO_IDH_MocA_C3"/>
    <property type="match status" value="1"/>
</dbReference>
<evidence type="ECO:0000313" key="2">
    <source>
        <dbReference type="EMBL" id="GAF79525.1"/>
    </source>
</evidence>
<comment type="caution">
    <text evidence="2">The sequence shown here is derived from an EMBL/GenBank/DDBJ whole genome shotgun (WGS) entry which is preliminary data.</text>
</comment>
<reference evidence="2" key="1">
    <citation type="journal article" date="2014" name="Front. Microbiol.">
        <title>High frequency of phylogenetically diverse reductive dehalogenase-homologous genes in deep subseafloor sedimentary metagenomes.</title>
        <authorList>
            <person name="Kawai M."/>
            <person name="Futagami T."/>
            <person name="Toyoda A."/>
            <person name="Takaki Y."/>
            <person name="Nishi S."/>
            <person name="Hori S."/>
            <person name="Arai W."/>
            <person name="Tsubouchi T."/>
            <person name="Morono Y."/>
            <person name="Uchiyama I."/>
            <person name="Ito T."/>
            <person name="Fujiyama A."/>
            <person name="Inagaki F."/>
            <person name="Takami H."/>
        </authorList>
    </citation>
    <scope>NUCLEOTIDE SEQUENCE</scope>
    <source>
        <strain evidence="2">Expedition CK06-06</strain>
    </source>
</reference>
<organism evidence="2">
    <name type="scientific">marine sediment metagenome</name>
    <dbReference type="NCBI Taxonomy" id="412755"/>
    <lineage>
        <taxon>unclassified sequences</taxon>
        <taxon>metagenomes</taxon>
        <taxon>ecological metagenomes</taxon>
    </lineage>
</organism>
<dbReference type="PANTHER" id="PTHR43249:SF1">
    <property type="entry name" value="D-GLUCOSIDE 3-DEHYDROGENASE"/>
    <property type="match status" value="1"/>
</dbReference>
<dbReference type="SUPFAM" id="SSF55347">
    <property type="entry name" value="Glyceraldehyde-3-phosphate dehydrogenase-like, C-terminal domain"/>
    <property type="match status" value="1"/>
</dbReference>
<gene>
    <name evidence="2" type="ORF">S01H1_16175</name>
</gene>